<reference evidence="1" key="1">
    <citation type="submission" date="2019-08" db="EMBL/GenBank/DDBJ databases">
        <authorList>
            <person name="Kucharzyk K."/>
            <person name="Murdoch R.W."/>
            <person name="Higgins S."/>
            <person name="Loffler F."/>
        </authorList>
    </citation>
    <scope>NUCLEOTIDE SEQUENCE</scope>
</reference>
<protein>
    <submittedName>
        <fullName evidence="1">Uncharacterized protein</fullName>
    </submittedName>
</protein>
<sequence length="125" mass="14265">MKKNLSLIIMIVTILSIMTGCIVRNQSSAHNTIEQGSKIKDTYIYKVEDDFKGMKLEINLTLTKGNVKFELKDPNGDIQWSEEVTSDKPLKEIKSFDKIVGDWTLTFESIDNSGEGEFDLQFNRL</sequence>
<dbReference type="AlphaFoldDB" id="A0A644WEM6"/>
<dbReference type="EMBL" id="VSSQ01000833">
    <property type="protein sequence ID" value="MPM01948.1"/>
    <property type="molecule type" value="Genomic_DNA"/>
</dbReference>
<organism evidence="1">
    <name type="scientific">bioreactor metagenome</name>
    <dbReference type="NCBI Taxonomy" id="1076179"/>
    <lineage>
        <taxon>unclassified sequences</taxon>
        <taxon>metagenomes</taxon>
        <taxon>ecological metagenomes</taxon>
    </lineage>
</organism>
<name>A0A644WEM6_9ZZZZ</name>
<accession>A0A644WEM6</accession>
<gene>
    <name evidence="1" type="ORF">SDC9_48188</name>
</gene>
<comment type="caution">
    <text evidence="1">The sequence shown here is derived from an EMBL/GenBank/DDBJ whole genome shotgun (WGS) entry which is preliminary data.</text>
</comment>
<evidence type="ECO:0000313" key="1">
    <source>
        <dbReference type="EMBL" id="MPM01948.1"/>
    </source>
</evidence>
<proteinExistence type="predicted"/>
<dbReference type="PROSITE" id="PS51257">
    <property type="entry name" value="PROKAR_LIPOPROTEIN"/>
    <property type="match status" value="1"/>
</dbReference>